<dbReference type="InterPro" id="IPR001789">
    <property type="entry name" value="Sig_transdc_resp-reg_receiver"/>
</dbReference>
<dbReference type="InterPro" id="IPR011006">
    <property type="entry name" value="CheY-like_superfamily"/>
</dbReference>
<accession>A0A1H9N8N1</accession>
<keyword evidence="2" id="KW-0805">Transcription regulation</keyword>
<dbReference type="EMBL" id="FOFA01000013">
    <property type="protein sequence ID" value="SER32171.1"/>
    <property type="molecule type" value="Genomic_DNA"/>
</dbReference>
<dbReference type="PANTHER" id="PTHR43214:SF24">
    <property type="entry name" value="TRANSCRIPTIONAL REGULATORY PROTEIN NARL-RELATED"/>
    <property type="match status" value="1"/>
</dbReference>
<keyword evidence="3 8" id="KW-0238">DNA-binding</keyword>
<dbReference type="SUPFAM" id="SSF46894">
    <property type="entry name" value="C-terminal effector domain of the bipartite response regulators"/>
    <property type="match status" value="1"/>
</dbReference>
<dbReference type="PROSITE" id="PS50110">
    <property type="entry name" value="RESPONSE_REGULATORY"/>
    <property type="match status" value="1"/>
</dbReference>
<evidence type="ECO:0000313" key="9">
    <source>
        <dbReference type="Proteomes" id="UP000198504"/>
    </source>
</evidence>
<evidence type="ECO:0000256" key="3">
    <source>
        <dbReference type="ARBA" id="ARBA00023125"/>
    </source>
</evidence>
<feature type="domain" description="HTH luxR-type" evidence="6">
    <location>
        <begin position="150"/>
        <end position="215"/>
    </location>
</feature>
<dbReference type="SMART" id="SM00421">
    <property type="entry name" value="HTH_LUXR"/>
    <property type="match status" value="1"/>
</dbReference>
<keyword evidence="4" id="KW-0804">Transcription</keyword>
<name>A0A1H9N8N1_9ACTN</name>
<dbReference type="PRINTS" id="PR00038">
    <property type="entry name" value="HTHLUXR"/>
</dbReference>
<feature type="domain" description="Response regulatory" evidence="7">
    <location>
        <begin position="10"/>
        <end position="126"/>
    </location>
</feature>
<dbReference type="STRING" id="1036181.SAMN05421756_11317"/>
<dbReference type="GO" id="GO:0006355">
    <property type="term" value="P:regulation of DNA-templated transcription"/>
    <property type="evidence" value="ECO:0007669"/>
    <property type="project" value="InterPro"/>
</dbReference>
<evidence type="ECO:0000259" key="7">
    <source>
        <dbReference type="PROSITE" id="PS50110"/>
    </source>
</evidence>
<dbReference type="PANTHER" id="PTHR43214">
    <property type="entry name" value="TWO-COMPONENT RESPONSE REGULATOR"/>
    <property type="match status" value="1"/>
</dbReference>
<dbReference type="Pfam" id="PF00072">
    <property type="entry name" value="Response_reg"/>
    <property type="match status" value="1"/>
</dbReference>
<evidence type="ECO:0000259" key="6">
    <source>
        <dbReference type="PROSITE" id="PS50043"/>
    </source>
</evidence>
<dbReference type="PROSITE" id="PS50043">
    <property type="entry name" value="HTH_LUXR_2"/>
    <property type="match status" value="1"/>
</dbReference>
<evidence type="ECO:0000313" key="8">
    <source>
        <dbReference type="EMBL" id="SER32171.1"/>
    </source>
</evidence>
<sequence length="223" mass="23328">MAETDAPVLRVLVVDDEPLVRQGLRMILEAEPDLAVVGEGGSGAEAVALSRTLEPDVVCMDVRMPDVDGIRATELVLRLPRPPKVLVVTTFSSDDFVLAALRAGAAGFVLKRATAAELVAAVRAVAAGASLLYPDAVRQLALAAHRPSPAPYEGPPLTPREAEVLALVAQGLTNAEVAARLVLGTETVRTHVAAVLRKLGARDRTQAVVLAYEVGLVDLGRPG</sequence>
<dbReference type="InterPro" id="IPR039420">
    <property type="entry name" value="WalR-like"/>
</dbReference>
<dbReference type="PROSITE" id="PS00622">
    <property type="entry name" value="HTH_LUXR_1"/>
    <property type="match status" value="1"/>
</dbReference>
<protein>
    <submittedName>
        <fullName evidence="8">DNA-binding response regulator, NarL/FixJ family, contains REC and HTH domains</fullName>
    </submittedName>
</protein>
<organism evidence="8 9">
    <name type="scientific">Microlunatus flavus</name>
    <dbReference type="NCBI Taxonomy" id="1036181"/>
    <lineage>
        <taxon>Bacteria</taxon>
        <taxon>Bacillati</taxon>
        <taxon>Actinomycetota</taxon>
        <taxon>Actinomycetes</taxon>
        <taxon>Propionibacteriales</taxon>
        <taxon>Propionibacteriaceae</taxon>
        <taxon>Microlunatus</taxon>
    </lineage>
</organism>
<dbReference type="AlphaFoldDB" id="A0A1H9N8N1"/>
<dbReference type="Proteomes" id="UP000198504">
    <property type="component" value="Unassembled WGS sequence"/>
</dbReference>
<dbReference type="RefSeq" id="WP_269766243.1">
    <property type="nucleotide sequence ID" value="NZ_FOFA01000013.1"/>
</dbReference>
<dbReference type="CDD" id="cd06170">
    <property type="entry name" value="LuxR_C_like"/>
    <property type="match status" value="1"/>
</dbReference>
<evidence type="ECO:0000256" key="5">
    <source>
        <dbReference type="PROSITE-ProRule" id="PRU00169"/>
    </source>
</evidence>
<dbReference type="SMART" id="SM00448">
    <property type="entry name" value="REC"/>
    <property type="match status" value="1"/>
</dbReference>
<keyword evidence="1 5" id="KW-0597">Phosphoprotein</keyword>
<proteinExistence type="predicted"/>
<dbReference type="InterPro" id="IPR058245">
    <property type="entry name" value="NreC/VraR/RcsB-like_REC"/>
</dbReference>
<dbReference type="InterPro" id="IPR000792">
    <property type="entry name" value="Tscrpt_reg_LuxR_C"/>
</dbReference>
<dbReference type="InterPro" id="IPR016032">
    <property type="entry name" value="Sig_transdc_resp-reg_C-effctor"/>
</dbReference>
<dbReference type="Pfam" id="PF00196">
    <property type="entry name" value="GerE"/>
    <property type="match status" value="1"/>
</dbReference>
<keyword evidence="9" id="KW-1185">Reference proteome</keyword>
<dbReference type="Gene3D" id="3.40.50.2300">
    <property type="match status" value="1"/>
</dbReference>
<evidence type="ECO:0000256" key="2">
    <source>
        <dbReference type="ARBA" id="ARBA00023015"/>
    </source>
</evidence>
<evidence type="ECO:0000256" key="1">
    <source>
        <dbReference type="ARBA" id="ARBA00022553"/>
    </source>
</evidence>
<evidence type="ECO:0000256" key="4">
    <source>
        <dbReference type="ARBA" id="ARBA00023163"/>
    </source>
</evidence>
<dbReference type="CDD" id="cd17535">
    <property type="entry name" value="REC_NarL-like"/>
    <property type="match status" value="1"/>
</dbReference>
<dbReference type="SUPFAM" id="SSF52172">
    <property type="entry name" value="CheY-like"/>
    <property type="match status" value="1"/>
</dbReference>
<dbReference type="GO" id="GO:0003677">
    <property type="term" value="F:DNA binding"/>
    <property type="evidence" value="ECO:0007669"/>
    <property type="project" value="UniProtKB-KW"/>
</dbReference>
<reference evidence="9" key="1">
    <citation type="submission" date="2016-10" db="EMBL/GenBank/DDBJ databases">
        <authorList>
            <person name="Varghese N."/>
            <person name="Submissions S."/>
        </authorList>
    </citation>
    <scope>NUCLEOTIDE SEQUENCE [LARGE SCALE GENOMIC DNA]</scope>
    <source>
        <strain evidence="9">CGMCC 4.6856</strain>
    </source>
</reference>
<dbReference type="GO" id="GO:0000160">
    <property type="term" value="P:phosphorelay signal transduction system"/>
    <property type="evidence" value="ECO:0007669"/>
    <property type="project" value="InterPro"/>
</dbReference>
<gene>
    <name evidence="8" type="ORF">SAMN05421756_11317</name>
</gene>
<feature type="modified residue" description="4-aspartylphosphate" evidence="5">
    <location>
        <position position="61"/>
    </location>
</feature>